<dbReference type="InterPro" id="IPR036615">
    <property type="entry name" value="Mur_ligase_C_dom_sf"/>
</dbReference>
<evidence type="ECO:0000256" key="8">
    <source>
        <dbReference type="ARBA" id="ARBA00022840"/>
    </source>
</evidence>
<dbReference type="HAMAP" id="MF_00046">
    <property type="entry name" value="MurC"/>
    <property type="match status" value="1"/>
</dbReference>
<evidence type="ECO:0000256" key="7">
    <source>
        <dbReference type="ARBA" id="ARBA00022741"/>
    </source>
</evidence>
<feature type="domain" description="Mur ligase central" evidence="17">
    <location>
        <begin position="118"/>
        <end position="298"/>
    </location>
</feature>
<evidence type="ECO:0000256" key="1">
    <source>
        <dbReference type="ARBA" id="ARBA00004496"/>
    </source>
</evidence>
<evidence type="ECO:0000256" key="11">
    <source>
        <dbReference type="ARBA" id="ARBA00023306"/>
    </source>
</evidence>
<dbReference type="Pfam" id="PF08245">
    <property type="entry name" value="Mur_ligase_M"/>
    <property type="match status" value="1"/>
</dbReference>
<dbReference type="KEGG" id="alkq:M9189_03485"/>
<dbReference type="InterPro" id="IPR050061">
    <property type="entry name" value="MurCDEF_pg_biosynth"/>
</dbReference>
<comment type="catalytic activity">
    <reaction evidence="13 14">
        <text>UDP-N-acetyl-alpha-D-muramate + L-alanine + ATP = UDP-N-acetyl-alpha-D-muramoyl-L-alanine + ADP + phosphate + H(+)</text>
        <dbReference type="Rhea" id="RHEA:23372"/>
        <dbReference type="ChEBI" id="CHEBI:15378"/>
        <dbReference type="ChEBI" id="CHEBI:30616"/>
        <dbReference type="ChEBI" id="CHEBI:43474"/>
        <dbReference type="ChEBI" id="CHEBI:57972"/>
        <dbReference type="ChEBI" id="CHEBI:70757"/>
        <dbReference type="ChEBI" id="CHEBI:83898"/>
        <dbReference type="ChEBI" id="CHEBI:456216"/>
        <dbReference type="EC" id="6.3.2.8"/>
    </reaction>
</comment>
<evidence type="ECO:0000256" key="3">
    <source>
        <dbReference type="ARBA" id="ARBA00012211"/>
    </source>
</evidence>
<dbReference type="Pfam" id="PF01225">
    <property type="entry name" value="Mur_ligase"/>
    <property type="match status" value="1"/>
</dbReference>
<organism evidence="18 19">
    <name type="scientific">Xiashengella succiniciproducens</name>
    <dbReference type="NCBI Taxonomy" id="2949635"/>
    <lineage>
        <taxon>Bacteria</taxon>
        <taxon>Pseudomonadati</taxon>
        <taxon>Bacteroidota</taxon>
        <taxon>Bacteroidia</taxon>
        <taxon>Marinilabiliales</taxon>
        <taxon>Marinilabiliaceae</taxon>
        <taxon>Xiashengella</taxon>
    </lineage>
</organism>
<comment type="subcellular location">
    <subcellularLocation>
        <location evidence="1 14">Cytoplasm</location>
    </subcellularLocation>
</comment>
<dbReference type="SUPFAM" id="SSF53623">
    <property type="entry name" value="MurD-like peptide ligases, catalytic domain"/>
    <property type="match status" value="1"/>
</dbReference>
<proteinExistence type="inferred from homology"/>
<evidence type="ECO:0000256" key="14">
    <source>
        <dbReference type="HAMAP-Rule" id="MF_00046"/>
    </source>
</evidence>
<dbReference type="InterPro" id="IPR005758">
    <property type="entry name" value="UDP-N-AcMur_Ala_ligase_MurC"/>
</dbReference>
<evidence type="ECO:0000313" key="19">
    <source>
        <dbReference type="Proteomes" id="UP001056426"/>
    </source>
</evidence>
<keyword evidence="8 14" id="KW-0067">ATP-binding</keyword>
<evidence type="ECO:0000259" key="17">
    <source>
        <dbReference type="Pfam" id="PF08245"/>
    </source>
</evidence>
<reference evidence="18" key="1">
    <citation type="submission" date="2022-05" db="EMBL/GenBank/DDBJ databases">
        <authorList>
            <person name="Sun X."/>
        </authorList>
    </citation>
    <scope>NUCLEOTIDE SEQUENCE</scope>
    <source>
        <strain evidence="18">Ai-910</strain>
    </source>
</reference>
<evidence type="ECO:0000256" key="10">
    <source>
        <dbReference type="ARBA" id="ARBA00022984"/>
    </source>
</evidence>
<accession>A0A9J6ZS44</accession>
<comment type="similarity">
    <text evidence="14">Belongs to the MurCDEF family.</text>
</comment>
<feature type="binding site" evidence="14">
    <location>
        <begin position="120"/>
        <end position="126"/>
    </location>
    <ligand>
        <name>ATP</name>
        <dbReference type="ChEBI" id="CHEBI:30616"/>
    </ligand>
</feature>
<feature type="domain" description="Mur ligase C-terminal" evidence="16">
    <location>
        <begin position="320"/>
        <end position="447"/>
    </location>
</feature>
<sequence>MMLPDEIKRVWLIGIGGIGMSALARYFKLRGCMVAGYDRTPSPVTEALQEEGIEVVFDENPDLIGPPFRAKEGTLIIFTPAVGEDQAQLVFFREGGFTVMKRAQVLGIVSRGSRSVCIAGTHGKTTITTLTAHLYRESSLGCCAFLGGIAKNFNTNFLWDETSEYVVLEADEFDRSFLWLRPYTALISAVDADHLDVYGTRESFLEAFAEFASGVVSGGSLLIKDGLPLDLSKLDPGVNIYTYSLNSKRADFYAENIRIDKGSYCFDLMTPAGVISGLEMGIPGLLNVENAVGAMGLALLNGVQPDEIRRALPMFRGIRRRFDIWHKTEDFAFIDDYAHHPEEIRATVQSVRLMYPGYHLTGVFQPHLYTRTRDFADGFADALSLLDEVVLADIYPAREEPIPGITSRSIGELISGTPVTYVEYDKLIESLTPRKDVPQVILTMGAGDIDRLVPVLAEKFKLLKK</sequence>
<dbReference type="GO" id="GO:0005737">
    <property type="term" value="C:cytoplasm"/>
    <property type="evidence" value="ECO:0007669"/>
    <property type="project" value="UniProtKB-SubCell"/>
</dbReference>
<dbReference type="EMBL" id="CP098400">
    <property type="protein sequence ID" value="URW80417.1"/>
    <property type="molecule type" value="Genomic_DNA"/>
</dbReference>
<dbReference type="EC" id="6.3.2.8" evidence="3 14"/>
<evidence type="ECO:0000259" key="16">
    <source>
        <dbReference type="Pfam" id="PF02875"/>
    </source>
</evidence>
<gene>
    <name evidence="14 18" type="primary">murC</name>
    <name evidence="18" type="ORF">M9189_03485</name>
</gene>
<dbReference type="Gene3D" id="3.40.1190.10">
    <property type="entry name" value="Mur-like, catalytic domain"/>
    <property type="match status" value="1"/>
</dbReference>
<dbReference type="GO" id="GO:0071555">
    <property type="term" value="P:cell wall organization"/>
    <property type="evidence" value="ECO:0007669"/>
    <property type="project" value="UniProtKB-KW"/>
</dbReference>
<protein>
    <recommendedName>
        <fullName evidence="3 14">UDP-N-acetylmuramate--L-alanine ligase</fullName>
        <ecNumber evidence="3 14">6.3.2.8</ecNumber>
    </recommendedName>
    <alternativeName>
        <fullName evidence="14">UDP-N-acetylmuramoyl-L-alanine synthetase</fullName>
    </alternativeName>
</protein>
<dbReference type="Proteomes" id="UP001056426">
    <property type="component" value="Chromosome"/>
</dbReference>
<dbReference type="SUPFAM" id="SSF53244">
    <property type="entry name" value="MurD-like peptide ligases, peptide-binding domain"/>
    <property type="match status" value="1"/>
</dbReference>
<dbReference type="NCBIfam" id="TIGR01082">
    <property type="entry name" value="murC"/>
    <property type="match status" value="1"/>
</dbReference>
<evidence type="ECO:0000256" key="6">
    <source>
        <dbReference type="ARBA" id="ARBA00022618"/>
    </source>
</evidence>
<dbReference type="GO" id="GO:0008763">
    <property type="term" value="F:UDP-N-acetylmuramate-L-alanine ligase activity"/>
    <property type="evidence" value="ECO:0007669"/>
    <property type="project" value="UniProtKB-UniRule"/>
</dbReference>
<dbReference type="RefSeq" id="WP_250724604.1">
    <property type="nucleotide sequence ID" value="NZ_CP098400.1"/>
</dbReference>
<dbReference type="PANTHER" id="PTHR43445">
    <property type="entry name" value="UDP-N-ACETYLMURAMATE--L-ALANINE LIGASE-RELATED"/>
    <property type="match status" value="1"/>
</dbReference>
<keyword evidence="7 14" id="KW-0547">Nucleotide-binding</keyword>
<dbReference type="AlphaFoldDB" id="A0A9J6ZS44"/>
<evidence type="ECO:0000256" key="9">
    <source>
        <dbReference type="ARBA" id="ARBA00022960"/>
    </source>
</evidence>
<keyword evidence="4 14" id="KW-0963">Cytoplasm</keyword>
<keyword evidence="12 14" id="KW-0961">Cell wall biogenesis/degradation</keyword>
<evidence type="ECO:0000256" key="2">
    <source>
        <dbReference type="ARBA" id="ARBA00004752"/>
    </source>
</evidence>
<feature type="domain" description="Mur ligase N-terminal catalytic" evidence="15">
    <location>
        <begin position="12"/>
        <end position="112"/>
    </location>
</feature>
<dbReference type="InterPro" id="IPR000713">
    <property type="entry name" value="Mur_ligase_N"/>
</dbReference>
<keyword evidence="9 14" id="KW-0133">Cell shape</keyword>
<evidence type="ECO:0000256" key="5">
    <source>
        <dbReference type="ARBA" id="ARBA00022598"/>
    </source>
</evidence>
<dbReference type="GO" id="GO:0051301">
    <property type="term" value="P:cell division"/>
    <property type="evidence" value="ECO:0007669"/>
    <property type="project" value="UniProtKB-KW"/>
</dbReference>
<evidence type="ECO:0000256" key="13">
    <source>
        <dbReference type="ARBA" id="ARBA00047833"/>
    </source>
</evidence>
<dbReference type="GO" id="GO:0008360">
    <property type="term" value="P:regulation of cell shape"/>
    <property type="evidence" value="ECO:0007669"/>
    <property type="project" value="UniProtKB-KW"/>
</dbReference>
<dbReference type="PANTHER" id="PTHR43445:SF3">
    <property type="entry name" value="UDP-N-ACETYLMURAMATE--L-ALANINE LIGASE"/>
    <property type="match status" value="1"/>
</dbReference>
<evidence type="ECO:0000256" key="12">
    <source>
        <dbReference type="ARBA" id="ARBA00023316"/>
    </source>
</evidence>
<dbReference type="InterPro" id="IPR013221">
    <property type="entry name" value="Mur_ligase_cen"/>
</dbReference>
<keyword evidence="19" id="KW-1185">Reference proteome</keyword>
<name>A0A9J6ZS44_9BACT</name>
<dbReference type="Gene3D" id="3.40.50.720">
    <property type="entry name" value="NAD(P)-binding Rossmann-like Domain"/>
    <property type="match status" value="1"/>
</dbReference>
<keyword evidence="5 14" id="KW-0436">Ligase</keyword>
<evidence type="ECO:0000313" key="18">
    <source>
        <dbReference type="EMBL" id="URW80417.1"/>
    </source>
</evidence>
<evidence type="ECO:0000259" key="15">
    <source>
        <dbReference type="Pfam" id="PF01225"/>
    </source>
</evidence>
<dbReference type="SUPFAM" id="SSF51984">
    <property type="entry name" value="MurCD N-terminal domain"/>
    <property type="match status" value="1"/>
</dbReference>
<comment type="pathway">
    <text evidence="2 14">Cell wall biogenesis; peptidoglycan biosynthesis.</text>
</comment>
<dbReference type="GO" id="GO:0009252">
    <property type="term" value="P:peptidoglycan biosynthetic process"/>
    <property type="evidence" value="ECO:0007669"/>
    <property type="project" value="UniProtKB-UniRule"/>
</dbReference>
<dbReference type="GO" id="GO:0005524">
    <property type="term" value="F:ATP binding"/>
    <property type="evidence" value="ECO:0007669"/>
    <property type="project" value="UniProtKB-UniRule"/>
</dbReference>
<reference evidence="18" key="2">
    <citation type="submission" date="2022-06" db="EMBL/GenBank/DDBJ databases">
        <title>Xiashengella guii gen. nov. sp. nov., a bacterium isolated form anaerobic digestion tank.</title>
        <authorList>
            <person name="Huang H."/>
        </authorList>
    </citation>
    <scope>NUCLEOTIDE SEQUENCE</scope>
    <source>
        <strain evidence="18">Ai-910</strain>
    </source>
</reference>
<dbReference type="InterPro" id="IPR036565">
    <property type="entry name" value="Mur-like_cat_sf"/>
</dbReference>
<keyword evidence="11 14" id="KW-0131">Cell cycle</keyword>
<evidence type="ECO:0000256" key="4">
    <source>
        <dbReference type="ARBA" id="ARBA00022490"/>
    </source>
</evidence>
<dbReference type="Gene3D" id="3.90.190.20">
    <property type="entry name" value="Mur ligase, C-terminal domain"/>
    <property type="match status" value="1"/>
</dbReference>
<keyword evidence="10 14" id="KW-0573">Peptidoglycan synthesis</keyword>
<comment type="function">
    <text evidence="14">Cell wall formation.</text>
</comment>
<dbReference type="Pfam" id="PF02875">
    <property type="entry name" value="Mur_ligase_C"/>
    <property type="match status" value="1"/>
</dbReference>
<dbReference type="InterPro" id="IPR004101">
    <property type="entry name" value="Mur_ligase_C"/>
</dbReference>
<keyword evidence="6 14" id="KW-0132">Cell division</keyword>